<reference evidence="1" key="1">
    <citation type="submission" date="2021-04" db="EMBL/GenBank/DDBJ databases">
        <authorList>
            <person name="Tunstrom K."/>
        </authorList>
    </citation>
    <scope>NUCLEOTIDE SEQUENCE</scope>
</reference>
<dbReference type="PANTHER" id="PTHR46060:SF1">
    <property type="entry name" value="MARINER MOS1 TRANSPOSASE-LIKE PROTEIN"/>
    <property type="match status" value="1"/>
</dbReference>
<sequence>MASVFWDSKGVIMIDYLERGQTINSDYYCTLLRRLREEIKEKRRGMLRRKVLFHQDNARVHTSVQSMAEIHNCGFELLPHPPYSPDLAPSDFFLFPNLKKHLGGQRFSTNDEVKAAVDAYFDSKEESFFFNGLNAWKGEVAKVY</sequence>
<keyword evidence="2" id="KW-1185">Reference proteome</keyword>
<organism evidence="1 2">
    <name type="scientific">Parnassius apollo</name>
    <name type="common">Apollo butterfly</name>
    <name type="synonym">Papilio apollo</name>
    <dbReference type="NCBI Taxonomy" id="110799"/>
    <lineage>
        <taxon>Eukaryota</taxon>
        <taxon>Metazoa</taxon>
        <taxon>Ecdysozoa</taxon>
        <taxon>Arthropoda</taxon>
        <taxon>Hexapoda</taxon>
        <taxon>Insecta</taxon>
        <taxon>Pterygota</taxon>
        <taxon>Neoptera</taxon>
        <taxon>Endopterygota</taxon>
        <taxon>Lepidoptera</taxon>
        <taxon>Glossata</taxon>
        <taxon>Ditrysia</taxon>
        <taxon>Papilionoidea</taxon>
        <taxon>Papilionidae</taxon>
        <taxon>Parnassiinae</taxon>
        <taxon>Parnassini</taxon>
        <taxon>Parnassius</taxon>
        <taxon>Parnassius</taxon>
    </lineage>
</organism>
<evidence type="ECO:0000313" key="1">
    <source>
        <dbReference type="EMBL" id="CAG5023658.1"/>
    </source>
</evidence>
<accession>A0A8S3XGB1</accession>
<dbReference type="PANTHER" id="PTHR46060">
    <property type="entry name" value="MARINER MOS1 TRANSPOSASE-LIKE PROTEIN"/>
    <property type="match status" value="1"/>
</dbReference>
<comment type="caution">
    <text evidence="1">The sequence shown here is derived from an EMBL/GenBank/DDBJ whole genome shotgun (WGS) entry which is preliminary data.</text>
</comment>
<dbReference type="AlphaFoldDB" id="A0A8S3XGB1"/>
<gene>
    <name evidence="1" type="ORF">PAPOLLO_LOCUS18012</name>
</gene>
<name>A0A8S3XGB1_PARAO</name>
<dbReference type="Proteomes" id="UP000691718">
    <property type="component" value="Unassembled WGS sequence"/>
</dbReference>
<protein>
    <submittedName>
        <fullName evidence="1">(apollo) hypothetical protein</fullName>
    </submittedName>
</protein>
<dbReference type="Pfam" id="PF01359">
    <property type="entry name" value="Transposase_1"/>
    <property type="match status" value="1"/>
</dbReference>
<dbReference type="EMBL" id="CAJQZP010001153">
    <property type="protein sequence ID" value="CAG5023658.1"/>
    <property type="molecule type" value="Genomic_DNA"/>
</dbReference>
<dbReference type="InterPro" id="IPR001888">
    <property type="entry name" value="Transposase_1"/>
</dbReference>
<dbReference type="OrthoDB" id="10017160at2759"/>
<proteinExistence type="predicted"/>
<evidence type="ECO:0000313" key="2">
    <source>
        <dbReference type="Proteomes" id="UP000691718"/>
    </source>
</evidence>
<dbReference type="InterPro" id="IPR052709">
    <property type="entry name" value="Transposase-MT_Hybrid"/>
</dbReference>